<gene>
    <name evidence="6" type="ORF">SCMU_41120</name>
</gene>
<dbReference type="InterPro" id="IPR023932">
    <property type="entry name" value="CE1759_FMN_reduct"/>
</dbReference>
<reference evidence="6 7" key="1">
    <citation type="journal article" date="2021" name="J. Biosci. Bioeng.">
        <title>Identification and characterization of a chc gene cluster responsible for the aromatization pathway of cyclohexanecarboxylate degradation in Sinomonas cyclohexanicum ATCC 51369.</title>
        <authorList>
            <person name="Yamamoto T."/>
            <person name="Hasegawa Y."/>
            <person name="Lau P.C.K."/>
            <person name="Iwaki H."/>
        </authorList>
    </citation>
    <scope>NUCLEOTIDE SEQUENCE [LARGE SCALE GENOMIC DNA]</scope>
    <source>
        <strain evidence="6 7">ATCC 51369</strain>
    </source>
</reference>
<evidence type="ECO:0000256" key="2">
    <source>
        <dbReference type="ARBA" id="ARBA00022643"/>
    </source>
</evidence>
<evidence type="ECO:0000313" key="6">
    <source>
        <dbReference type="EMBL" id="BCT78270.1"/>
    </source>
</evidence>
<sequence>MTENIRIVVISAGLGVPSSSRLLADQLAVAAERLARTAGLAPSVSTFELRDLAVDIANNFVTGYAGPNLAEAIAAVERADAIIAVTPVFSSSYSGLFKSFIDVLDPRSLEGKIVLLGATGGSARHSLMLDFAMRPLFSYLRTRILPTAVFAAPTDWGQGDGGASSASGGLTGRIERAATELVQELARERGTGSANGAARGAGDVKLPAVATRPEDKSFEELLADLTGRPA</sequence>
<dbReference type="PANTHER" id="PTHR43408">
    <property type="entry name" value="FMN REDUCTASE (NADPH)"/>
    <property type="match status" value="1"/>
</dbReference>
<evidence type="ECO:0000313" key="7">
    <source>
        <dbReference type="Proteomes" id="UP001319861"/>
    </source>
</evidence>
<dbReference type="RefSeq" id="WP_229230891.1">
    <property type="nucleotide sequence ID" value="NZ_AP024525.1"/>
</dbReference>
<dbReference type="NCBIfam" id="TIGR04037">
    <property type="entry name" value="LLM_duo_CE1759"/>
    <property type="match status" value="1"/>
</dbReference>
<dbReference type="Pfam" id="PF03358">
    <property type="entry name" value="FMN_red"/>
    <property type="match status" value="1"/>
</dbReference>
<protein>
    <submittedName>
        <fullName evidence="6">Oxidoreductase</fullName>
    </submittedName>
</protein>
<dbReference type="InterPro" id="IPR005025">
    <property type="entry name" value="FMN_Rdtase-like_dom"/>
</dbReference>
<dbReference type="Gene3D" id="3.40.50.360">
    <property type="match status" value="1"/>
</dbReference>
<dbReference type="SUPFAM" id="SSF52218">
    <property type="entry name" value="Flavoproteins"/>
    <property type="match status" value="1"/>
</dbReference>
<dbReference type="EMBL" id="AP024525">
    <property type="protein sequence ID" value="BCT78270.1"/>
    <property type="molecule type" value="Genomic_DNA"/>
</dbReference>
<evidence type="ECO:0000256" key="1">
    <source>
        <dbReference type="ARBA" id="ARBA00022630"/>
    </source>
</evidence>
<organism evidence="6 7">
    <name type="scientific">Sinomonas cyclohexanicum</name>
    <name type="common">Corynebacterium cyclohexanicum</name>
    <dbReference type="NCBI Taxonomy" id="322009"/>
    <lineage>
        <taxon>Bacteria</taxon>
        <taxon>Bacillati</taxon>
        <taxon>Actinomycetota</taxon>
        <taxon>Actinomycetes</taxon>
        <taxon>Micrococcales</taxon>
        <taxon>Micrococcaceae</taxon>
        <taxon>Sinomonas</taxon>
    </lineage>
</organism>
<name>A0ABM7Q192_SINCY</name>
<dbReference type="Proteomes" id="UP001319861">
    <property type="component" value="Chromosome"/>
</dbReference>
<dbReference type="InterPro" id="IPR051814">
    <property type="entry name" value="NAD(P)H-dep_FMN_reductase"/>
</dbReference>
<keyword evidence="3" id="KW-0560">Oxidoreductase</keyword>
<keyword evidence="7" id="KW-1185">Reference proteome</keyword>
<keyword evidence="1" id="KW-0285">Flavoprotein</keyword>
<evidence type="ECO:0000256" key="3">
    <source>
        <dbReference type="ARBA" id="ARBA00023002"/>
    </source>
</evidence>
<keyword evidence="2" id="KW-0288">FMN</keyword>
<accession>A0ABM7Q192</accession>
<evidence type="ECO:0000256" key="4">
    <source>
        <dbReference type="SAM" id="MobiDB-lite"/>
    </source>
</evidence>
<dbReference type="InterPro" id="IPR029039">
    <property type="entry name" value="Flavoprotein-like_sf"/>
</dbReference>
<feature type="domain" description="NADPH-dependent FMN reductase-like" evidence="5">
    <location>
        <begin position="6"/>
        <end position="156"/>
    </location>
</feature>
<feature type="region of interest" description="Disordered" evidence="4">
    <location>
        <begin position="188"/>
        <end position="210"/>
    </location>
</feature>
<dbReference type="PANTHER" id="PTHR43408:SF2">
    <property type="entry name" value="FMN REDUCTASE (NADPH)"/>
    <property type="match status" value="1"/>
</dbReference>
<proteinExistence type="predicted"/>
<evidence type="ECO:0000259" key="5">
    <source>
        <dbReference type="Pfam" id="PF03358"/>
    </source>
</evidence>